<dbReference type="Proteomes" id="UP000002706">
    <property type="component" value="Chromosome"/>
</dbReference>
<organism evidence="1 2">
    <name type="scientific">Carboxydothermus hydrogenoformans (strain ATCC BAA-161 / DSM 6008 / Z-2901)</name>
    <dbReference type="NCBI Taxonomy" id="246194"/>
    <lineage>
        <taxon>Bacteria</taxon>
        <taxon>Bacillati</taxon>
        <taxon>Bacillota</taxon>
        <taxon>Clostridia</taxon>
        <taxon>Thermoanaerobacterales</taxon>
        <taxon>Thermoanaerobacteraceae</taxon>
        <taxon>Carboxydothermus</taxon>
    </lineage>
</organism>
<sequence length="143" mass="17151">MLERSIYKKIEWYLFNYFNIRREINEYRDEVLNSGRQLIEQGGGGISRHSDPTALKAIKLASNAEIEKYEKWIKVIEKVIEHFKGTEKGKLLQMRYFDEYAERYICNKLHIERTTYFTWKNEIVLYTAMLAIQYGLIKVDRIA</sequence>
<name>Q3ABI1_CARHZ</name>
<dbReference type="InterPro" id="IPR006523">
    <property type="entry name" value="RinA"/>
</dbReference>
<dbReference type="EMBL" id="CP000141">
    <property type="protein sequence ID" value="ABB15076.1"/>
    <property type="molecule type" value="Genomic_DNA"/>
</dbReference>
<gene>
    <name evidence="1" type="ordered locus">CHY_1683</name>
</gene>
<reference evidence="1 2" key="1">
    <citation type="journal article" date="2005" name="PLoS Genet.">
        <title>Life in hot carbon monoxide: the complete genome sequence of Carboxydothermus hydrogenoformans Z-2901.</title>
        <authorList>
            <person name="Wu M."/>
            <person name="Ren Q."/>
            <person name="Durkin A.S."/>
            <person name="Daugherty S.C."/>
            <person name="Brinkac L.M."/>
            <person name="Dodson R.J."/>
            <person name="Madupu R."/>
            <person name="Sullivan S.A."/>
            <person name="Kolonay J.F."/>
            <person name="Haft D.H."/>
            <person name="Nelson W.C."/>
            <person name="Tallon L.J."/>
            <person name="Jones K.M."/>
            <person name="Ulrich L.E."/>
            <person name="Gonzalez J.M."/>
            <person name="Zhulin I.B."/>
            <person name="Robb F.T."/>
            <person name="Eisen J.A."/>
        </authorList>
    </citation>
    <scope>NUCLEOTIDE SEQUENCE [LARGE SCALE GENOMIC DNA]</scope>
    <source>
        <strain evidence="2">ATCC BAA-161 / DSM 6008 / Z-2901</strain>
    </source>
</reference>
<dbReference type="NCBIfam" id="TIGR01636">
    <property type="entry name" value="phage_rinA"/>
    <property type="match status" value="1"/>
</dbReference>
<proteinExistence type="predicted"/>
<dbReference type="AlphaFoldDB" id="Q3ABI1"/>
<keyword evidence="2" id="KW-1185">Reference proteome</keyword>
<dbReference type="InParanoid" id="Q3ABI1"/>
<dbReference type="Pfam" id="PF07374">
    <property type="entry name" value="DUF1492"/>
    <property type="match status" value="1"/>
</dbReference>
<dbReference type="OrthoDB" id="1729791at2"/>
<evidence type="ECO:0000313" key="1">
    <source>
        <dbReference type="EMBL" id="ABB15076.1"/>
    </source>
</evidence>
<dbReference type="eggNOG" id="ENOG5032YGV">
    <property type="taxonomic scope" value="Bacteria"/>
</dbReference>
<dbReference type="HOGENOM" id="CLU_1834248_0_0_9"/>
<dbReference type="KEGG" id="chy:CHY_1683"/>
<evidence type="ECO:0000313" key="2">
    <source>
        <dbReference type="Proteomes" id="UP000002706"/>
    </source>
</evidence>
<dbReference type="STRING" id="246194.CHY_1683"/>
<protein>
    <submittedName>
        <fullName evidence="1">Prophage LambdaCh01, phage transcriptional regulator, RinA family</fullName>
    </submittedName>
</protein>
<dbReference type="InterPro" id="IPR010861">
    <property type="entry name" value="DUF1492"/>
</dbReference>
<accession>Q3ABI1</accession>